<protein>
    <submittedName>
        <fullName evidence="2">Uncharacterized protein</fullName>
    </submittedName>
</protein>
<gene>
    <name evidence="2" type="ORF">DBV15_10683</name>
</gene>
<evidence type="ECO:0000313" key="3">
    <source>
        <dbReference type="Proteomes" id="UP000310200"/>
    </source>
</evidence>
<evidence type="ECO:0000256" key="1">
    <source>
        <dbReference type="SAM" id="MobiDB-lite"/>
    </source>
</evidence>
<organism evidence="2 3">
    <name type="scientific">Temnothorax longispinosus</name>
    <dbReference type="NCBI Taxonomy" id="300112"/>
    <lineage>
        <taxon>Eukaryota</taxon>
        <taxon>Metazoa</taxon>
        <taxon>Ecdysozoa</taxon>
        <taxon>Arthropoda</taxon>
        <taxon>Hexapoda</taxon>
        <taxon>Insecta</taxon>
        <taxon>Pterygota</taxon>
        <taxon>Neoptera</taxon>
        <taxon>Endopterygota</taxon>
        <taxon>Hymenoptera</taxon>
        <taxon>Apocrita</taxon>
        <taxon>Aculeata</taxon>
        <taxon>Formicoidea</taxon>
        <taxon>Formicidae</taxon>
        <taxon>Myrmicinae</taxon>
        <taxon>Temnothorax</taxon>
    </lineage>
</organism>
<accession>A0A4S2KW65</accession>
<dbReference type="Proteomes" id="UP000310200">
    <property type="component" value="Unassembled WGS sequence"/>
</dbReference>
<evidence type="ECO:0000313" key="2">
    <source>
        <dbReference type="EMBL" id="TGZ52398.1"/>
    </source>
</evidence>
<sequence>MIRRLPFSIVQDSPRTRAKIPTQTHPYLGAFPLCNSGHPLVVCSSVFPSPFPAAPVVFAGTTITPPALKRPRRDTVDSSPPPARTAAPGNPGPSGKLACIMDAPLSQSMDSVNTVATGEDEVGVLRICLSDETPRRATARRGAAPVRAAYDGRRGGIHPF</sequence>
<keyword evidence="3" id="KW-1185">Reference proteome</keyword>
<feature type="region of interest" description="Disordered" evidence="1">
    <location>
        <begin position="65"/>
        <end position="95"/>
    </location>
</feature>
<dbReference type="AlphaFoldDB" id="A0A4S2KW65"/>
<comment type="caution">
    <text evidence="2">The sequence shown here is derived from an EMBL/GenBank/DDBJ whole genome shotgun (WGS) entry which is preliminary data.</text>
</comment>
<reference evidence="2 3" key="1">
    <citation type="journal article" date="2019" name="Philos. Trans. R. Soc. Lond., B, Biol. Sci.">
        <title>Ant behaviour and brain gene expression of defending hosts depend on the ecological success of the intruding social parasite.</title>
        <authorList>
            <person name="Kaur R."/>
            <person name="Stoldt M."/>
            <person name="Jongepier E."/>
            <person name="Feldmeyer B."/>
            <person name="Menzel F."/>
            <person name="Bornberg-Bauer E."/>
            <person name="Foitzik S."/>
        </authorList>
    </citation>
    <scope>NUCLEOTIDE SEQUENCE [LARGE SCALE GENOMIC DNA]</scope>
    <source>
        <tissue evidence="2">Whole body</tissue>
    </source>
</reference>
<proteinExistence type="predicted"/>
<name>A0A4S2KW65_9HYME</name>
<dbReference type="EMBL" id="QBLH01001285">
    <property type="protein sequence ID" value="TGZ52398.1"/>
    <property type="molecule type" value="Genomic_DNA"/>
</dbReference>